<feature type="transmembrane region" description="Helical" evidence="9">
    <location>
        <begin position="12"/>
        <end position="29"/>
    </location>
</feature>
<organism evidence="11">
    <name type="scientific">Streptomyces anulatus</name>
    <name type="common">Streptomyces chrysomallus</name>
    <dbReference type="NCBI Taxonomy" id="1892"/>
    <lineage>
        <taxon>Bacteria</taxon>
        <taxon>Bacillati</taxon>
        <taxon>Actinomycetota</taxon>
        <taxon>Actinomycetes</taxon>
        <taxon>Kitasatosporales</taxon>
        <taxon>Streptomycetaceae</taxon>
        <taxon>Streptomyces</taxon>
    </lineage>
</organism>
<dbReference type="CDD" id="cd16917">
    <property type="entry name" value="HATPase_UhpB-NarQ-NarX-like"/>
    <property type="match status" value="1"/>
</dbReference>
<dbReference type="GO" id="GO:0046983">
    <property type="term" value="F:protein dimerization activity"/>
    <property type="evidence" value="ECO:0007669"/>
    <property type="project" value="InterPro"/>
</dbReference>
<gene>
    <name evidence="11" type="ORF">G3I43_32640</name>
</gene>
<dbReference type="InterPro" id="IPR050482">
    <property type="entry name" value="Sensor_HK_TwoCompSys"/>
</dbReference>
<protein>
    <recommendedName>
        <fullName evidence="2">histidine kinase</fullName>
        <ecNumber evidence="2">2.7.13.3</ecNumber>
    </recommendedName>
</protein>
<evidence type="ECO:0000259" key="10">
    <source>
        <dbReference type="SMART" id="SM00387"/>
    </source>
</evidence>
<keyword evidence="7" id="KW-0067">ATP-binding</keyword>
<reference evidence="11" key="1">
    <citation type="submission" date="2020-01" db="EMBL/GenBank/DDBJ databases">
        <title>Insect and environment-associated Actinomycetes.</title>
        <authorList>
            <person name="Currrie C."/>
            <person name="Chevrette M."/>
            <person name="Carlson C."/>
            <person name="Stubbendieck R."/>
            <person name="Wendt-Pienkowski E."/>
        </authorList>
    </citation>
    <scope>NUCLEOTIDE SEQUENCE</scope>
    <source>
        <strain evidence="11">SID505</strain>
    </source>
</reference>
<dbReference type="EC" id="2.7.13.3" evidence="2"/>
<accession>A0A6G3T0S0</accession>
<keyword evidence="9" id="KW-1133">Transmembrane helix</keyword>
<proteinExistence type="predicted"/>
<dbReference type="GO" id="GO:0016020">
    <property type="term" value="C:membrane"/>
    <property type="evidence" value="ECO:0007669"/>
    <property type="project" value="InterPro"/>
</dbReference>
<dbReference type="SMART" id="SM00387">
    <property type="entry name" value="HATPase_c"/>
    <property type="match status" value="1"/>
</dbReference>
<keyword evidence="3" id="KW-0597">Phosphoprotein</keyword>
<evidence type="ECO:0000256" key="3">
    <source>
        <dbReference type="ARBA" id="ARBA00022553"/>
    </source>
</evidence>
<dbReference type="Gene3D" id="1.20.5.1930">
    <property type="match status" value="1"/>
</dbReference>
<dbReference type="GO" id="GO:0000155">
    <property type="term" value="F:phosphorelay sensor kinase activity"/>
    <property type="evidence" value="ECO:0007669"/>
    <property type="project" value="InterPro"/>
</dbReference>
<dbReference type="PANTHER" id="PTHR24421:SF10">
    <property type="entry name" value="NITRATE_NITRITE SENSOR PROTEIN NARQ"/>
    <property type="match status" value="1"/>
</dbReference>
<dbReference type="Pfam" id="PF07730">
    <property type="entry name" value="HisKA_3"/>
    <property type="match status" value="1"/>
</dbReference>
<evidence type="ECO:0000256" key="1">
    <source>
        <dbReference type="ARBA" id="ARBA00000085"/>
    </source>
</evidence>
<name>A0A6G3T0S0_STRAQ</name>
<keyword evidence="4" id="KW-0808">Transferase</keyword>
<keyword evidence="9" id="KW-0472">Membrane</keyword>
<dbReference type="AlphaFoldDB" id="A0A6G3T0S0"/>
<dbReference type="EMBL" id="JAAGMK010000938">
    <property type="protein sequence ID" value="NEB88877.1"/>
    <property type="molecule type" value="Genomic_DNA"/>
</dbReference>
<feature type="non-terminal residue" evidence="11">
    <location>
        <position position="1"/>
    </location>
</feature>
<dbReference type="Gene3D" id="3.30.565.10">
    <property type="entry name" value="Histidine kinase-like ATPase, C-terminal domain"/>
    <property type="match status" value="1"/>
</dbReference>
<dbReference type="Pfam" id="PF02518">
    <property type="entry name" value="HATPase_c"/>
    <property type="match status" value="1"/>
</dbReference>
<evidence type="ECO:0000256" key="2">
    <source>
        <dbReference type="ARBA" id="ARBA00012438"/>
    </source>
</evidence>
<dbReference type="RefSeq" id="WP_164260385.1">
    <property type="nucleotide sequence ID" value="NZ_JAAGMK010000938.1"/>
</dbReference>
<dbReference type="InterPro" id="IPR003594">
    <property type="entry name" value="HATPase_dom"/>
</dbReference>
<evidence type="ECO:0000256" key="8">
    <source>
        <dbReference type="ARBA" id="ARBA00023012"/>
    </source>
</evidence>
<comment type="catalytic activity">
    <reaction evidence="1">
        <text>ATP + protein L-histidine = ADP + protein N-phospho-L-histidine.</text>
        <dbReference type="EC" id="2.7.13.3"/>
    </reaction>
</comment>
<dbReference type="SUPFAM" id="SSF55874">
    <property type="entry name" value="ATPase domain of HSP90 chaperone/DNA topoisomerase II/histidine kinase"/>
    <property type="match status" value="1"/>
</dbReference>
<dbReference type="GO" id="GO:0005524">
    <property type="term" value="F:ATP binding"/>
    <property type="evidence" value="ECO:0007669"/>
    <property type="project" value="UniProtKB-KW"/>
</dbReference>
<evidence type="ECO:0000256" key="5">
    <source>
        <dbReference type="ARBA" id="ARBA00022741"/>
    </source>
</evidence>
<keyword evidence="9" id="KW-0812">Transmembrane</keyword>
<evidence type="ECO:0000256" key="4">
    <source>
        <dbReference type="ARBA" id="ARBA00022679"/>
    </source>
</evidence>
<evidence type="ECO:0000256" key="6">
    <source>
        <dbReference type="ARBA" id="ARBA00022777"/>
    </source>
</evidence>
<evidence type="ECO:0000256" key="9">
    <source>
        <dbReference type="SAM" id="Phobius"/>
    </source>
</evidence>
<evidence type="ECO:0000313" key="11">
    <source>
        <dbReference type="EMBL" id="NEB88877.1"/>
    </source>
</evidence>
<evidence type="ECO:0000256" key="7">
    <source>
        <dbReference type="ARBA" id="ARBA00022840"/>
    </source>
</evidence>
<dbReference type="PANTHER" id="PTHR24421">
    <property type="entry name" value="NITRATE/NITRITE SENSOR PROTEIN NARX-RELATED"/>
    <property type="match status" value="1"/>
</dbReference>
<sequence>VFPSVAWNTGEARELLFSLFVFGAAYAFGRLNHTRKAYVAAVEDRALQAELGRRIEAERAAERERARIAREMHDILSHAVSLMIVQAEAGPVAVRAAPERAEAAFDAISETGRDAMVQLRRMLGVLREDGPGRAPAPRSPQPGLAELPALLARVRGGGPEVACTTTGTPRTLPQDTGATVYRIVQEALTNVVKHARADRVDVELTYGEQELTIMVRDDGQGPGTTQGLGLIGIRERAAAHGGTVRAGGGPGGQGFELVVGLPLAPGAEGVRT</sequence>
<dbReference type="InterPro" id="IPR011712">
    <property type="entry name" value="Sig_transdc_His_kin_sub3_dim/P"/>
</dbReference>
<feature type="domain" description="Histidine kinase/HSP90-like ATPase" evidence="10">
    <location>
        <begin position="175"/>
        <end position="265"/>
    </location>
</feature>
<keyword evidence="8" id="KW-0902">Two-component regulatory system</keyword>
<dbReference type="InterPro" id="IPR036890">
    <property type="entry name" value="HATPase_C_sf"/>
</dbReference>
<comment type="caution">
    <text evidence="11">The sequence shown here is derived from an EMBL/GenBank/DDBJ whole genome shotgun (WGS) entry which is preliminary data.</text>
</comment>
<keyword evidence="5" id="KW-0547">Nucleotide-binding</keyword>
<keyword evidence="6 11" id="KW-0418">Kinase</keyword>